<protein>
    <submittedName>
        <fullName evidence="1">Uncharacterized protein</fullName>
    </submittedName>
</protein>
<proteinExistence type="predicted"/>
<name>A0A841FU31_9ACTN</name>
<evidence type="ECO:0000313" key="1">
    <source>
        <dbReference type="EMBL" id="MBB6035480.1"/>
    </source>
</evidence>
<dbReference type="AlphaFoldDB" id="A0A841FU31"/>
<evidence type="ECO:0000313" key="2">
    <source>
        <dbReference type="Proteomes" id="UP000548476"/>
    </source>
</evidence>
<sequence length="206" mass="22713">MAKIIMAVGKSLGPYFDPKQPGKQEPEYFEIHAGEGVGEFTGDQVLVWDLARQEPEIQALHKFDRAALEKVVRTKTKIKDPSPHVDFLLGEGVLVEVDLQNEKEAKSFLKKYRLVPTADGYGNSPANFDQFTLGRNGQVLMPISLRARSIWAYSHMRGSVWDGCESQAKGWRKAGKDVNAADFGMEIAAHLPLIVSCGAGVLEPMA</sequence>
<accession>A0A841FU31</accession>
<dbReference type="Proteomes" id="UP000548476">
    <property type="component" value="Unassembled WGS sequence"/>
</dbReference>
<reference evidence="1 2" key="1">
    <citation type="submission" date="2020-08" db="EMBL/GenBank/DDBJ databases">
        <title>Genomic Encyclopedia of Type Strains, Phase IV (KMG-IV): sequencing the most valuable type-strain genomes for metagenomic binning, comparative biology and taxonomic classification.</title>
        <authorList>
            <person name="Goeker M."/>
        </authorList>
    </citation>
    <scope>NUCLEOTIDE SEQUENCE [LARGE SCALE GENOMIC DNA]</scope>
    <source>
        <strain evidence="1 2">YIM 65646</strain>
    </source>
</reference>
<organism evidence="1 2">
    <name type="scientific">Phytomonospora endophytica</name>
    <dbReference type="NCBI Taxonomy" id="714109"/>
    <lineage>
        <taxon>Bacteria</taxon>
        <taxon>Bacillati</taxon>
        <taxon>Actinomycetota</taxon>
        <taxon>Actinomycetes</taxon>
        <taxon>Micromonosporales</taxon>
        <taxon>Micromonosporaceae</taxon>
        <taxon>Phytomonospora</taxon>
    </lineage>
</organism>
<gene>
    <name evidence="1" type="ORF">HNR73_003337</name>
</gene>
<dbReference type="RefSeq" id="WP_184788328.1">
    <property type="nucleotide sequence ID" value="NZ_BONT01000002.1"/>
</dbReference>
<comment type="caution">
    <text evidence="1">The sequence shown here is derived from an EMBL/GenBank/DDBJ whole genome shotgun (WGS) entry which is preliminary data.</text>
</comment>
<keyword evidence="2" id="KW-1185">Reference proteome</keyword>
<dbReference type="EMBL" id="JACHGT010000006">
    <property type="protein sequence ID" value="MBB6035480.1"/>
    <property type="molecule type" value="Genomic_DNA"/>
</dbReference>